<dbReference type="NCBIfam" id="TIGR00254">
    <property type="entry name" value="GGDEF"/>
    <property type="match status" value="1"/>
</dbReference>
<keyword evidence="4" id="KW-0808">Transferase</keyword>
<dbReference type="GO" id="GO:0052621">
    <property type="term" value="F:diguanylate cyclase activity"/>
    <property type="evidence" value="ECO:0007669"/>
    <property type="project" value="UniProtKB-EC"/>
</dbReference>
<dbReference type="PANTHER" id="PTHR45138">
    <property type="entry name" value="REGULATORY COMPONENTS OF SENSORY TRANSDUCTION SYSTEM"/>
    <property type="match status" value="1"/>
</dbReference>
<dbReference type="InterPro" id="IPR029787">
    <property type="entry name" value="Nucleotide_cyclase"/>
</dbReference>
<dbReference type="EC" id="2.7.7.65" evidence="1"/>
<protein>
    <recommendedName>
        <fullName evidence="1">diguanylate cyclase</fullName>
        <ecNumber evidence="1">2.7.7.65</ecNumber>
    </recommendedName>
</protein>
<dbReference type="InterPro" id="IPR000160">
    <property type="entry name" value="GGDEF_dom"/>
</dbReference>
<dbReference type="PANTHER" id="PTHR45138:SF9">
    <property type="entry name" value="DIGUANYLATE CYCLASE DGCM-RELATED"/>
    <property type="match status" value="1"/>
</dbReference>
<keyword evidence="5" id="KW-1185">Reference proteome</keyword>
<reference evidence="4" key="1">
    <citation type="submission" date="2022-11" db="EMBL/GenBank/DDBJ databases">
        <title>Marinomonas sp. nov., isolated from marine algae.</title>
        <authorList>
            <person name="Choi D.G."/>
            <person name="Kim J.M."/>
            <person name="Lee J.K."/>
            <person name="Baek J.H."/>
            <person name="Jeon C.O."/>
        </authorList>
    </citation>
    <scope>NUCLEOTIDE SEQUENCE</scope>
    <source>
        <strain evidence="4">KJ51-3</strain>
    </source>
</reference>
<dbReference type="RefSeq" id="WP_265220119.1">
    <property type="nucleotide sequence ID" value="NZ_JAPEUL010000009.1"/>
</dbReference>
<comment type="caution">
    <text evidence="4">The sequence shown here is derived from an EMBL/GenBank/DDBJ whole genome shotgun (WGS) entry which is preliminary data.</text>
</comment>
<sequence>MVAKSSLLFCPIQTRLVRFFCETVRKKIAEIKIKAADTVVSVTISFGVSEACSSDEDVHDWLSRSDEALYKAKEGGRNRSVVVSGV</sequence>
<evidence type="ECO:0000259" key="3">
    <source>
        <dbReference type="Pfam" id="PF00990"/>
    </source>
</evidence>
<comment type="catalytic activity">
    <reaction evidence="2">
        <text>2 GTP = 3',3'-c-di-GMP + 2 diphosphate</text>
        <dbReference type="Rhea" id="RHEA:24898"/>
        <dbReference type="ChEBI" id="CHEBI:33019"/>
        <dbReference type="ChEBI" id="CHEBI:37565"/>
        <dbReference type="ChEBI" id="CHEBI:58805"/>
        <dbReference type="EC" id="2.7.7.65"/>
    </reaction>
</comment>
<accession>A0ABT3KJQ4</accession>
<organism evidence="4 5">
    <name type="scientific">Marinomonas rhodophyticola</name>
    <dbReference type="NCBI Taxonomy" id="2992803"/>
    <lineage>
        <taxon>Bacteria</taxon>
        <taxon>Pseudomonadati</taxon>
        <taxon>Pseudomonadota</taxon>
        <taxon>Gammaproteobacteria</taxon>
        <taxon>Oceanospirillales</taxon>
        <taxon>Oceanospirillaceae</taxon>
        <taxon>Marinomonas</taxon>
    </lineage>
</organism>
<evidence type="ECO:0000256" key="2">
    <source>
        <dbReference type="ARBA" id="ARBA00034247"/>
    </source>
</evidence>
<feature type="domain" description="GGDEF" evidence="3">
    <location>
        <begin position="22"/>
        <end position="79"/>
    </location>
</feature>
<evidence type="ECO:0000313" key="4">
    <source>
        <dbReference type="EMBL" id="MCW4630786.1"/>
    </source>
</evidence>
<dbReference type="Proteomes" id="UP001431181">
    <property type="component" value="Unassembled WGS sequence"/>
</dbReference>
<evidence type="ECO:0000313" key="5">
    <source>
        <dbReference type="Proteomes" id="UP001431181"/>
    </source>
</evidence>
<dbReference type="SUPFAM" id="SSF55073">
    <property type="entry name" value="Nucleotide cyclase"/>
    <property type="match status" value="1"/>
</dbReference>
<gene>
    <name evidence="4" type="ORF">ONZ52_18365</name>
</gene>
<dbReference type="InterPro" id="IPR050469">
    <property type="entry name" value="Diguanylate_Cyclase"/>
</dbReference>
<name>A0ABT3KJQ4_9GAMM</name>
<proteinExistence type="predicted"/>
<dbReference type="Gene3D" id="3.30.70.270">
    <property type="match status" value="1"/>
</dbReference>
<evidence type="ECO:0000256" key="1">
    <source>
        <dbReference type="ARBA" id="ARBA00012528"/>
    </source>
</evidence>
<dbReference type="InterPro" id="IPR043128">
    <property type="entry name" value="Rev_trsase/Diguanyl_cyclase"/>
</dbReference>
<keyword evidence="4" id="KW-0548">Nucleotidyltransferase</keyword>
<dbReference type="EMBL" id="JAPEUL010000009">
    <property type="protein sequence ID" value="MCW4630786.1"/>
    <property type="molecule type" value="Genomic_DNA"/>
</dbReference>
<dbReference type="Pfam" id="PF00990">
    <property type="entry name" value="GGDEF"/>
    <property type="match status" value="1"/>
</dbReference>